<evidence type="ECO:0000256" key="1">
    <source>
        <dbReference type="SAM" id="Phobius"/>
    </source>
</evidence>
<dbReference type="Gene3D" id="1.10.1760.20">
    <property type="match status" value="1"/>
</dbReference>
<gene>
    <name evidence="2" type="primary">thiW</name>
    <name evidence="2" type="ORF">EHE19_008505</name>
</gene>
<dbReference type="OrthoDB" id="5516776at2"/>
<dbReference type="Pfam" id="PF09512">
    <property type="entry name" value="ThiW"/>
    <property type="match status" value="1"/>
</dbReference>
<name>A0A4V6YE68_9FIRM</name>
<dbReference type="RefSeq" id="WP_137696346.1">
    <property type="nucleotide sequence ID" value="NZ_CP061336.1"/>
</dbReference>
<dbReference type="PIRSF" id="PIRSF024534">
    <property type="entry name" value="ThiW"/>
    <property type="match status" value="1"/>
</dbReference>
<dbReference type="KEGG" id="rher:EHE19_008505"/>
<keyword evidence="1" id="KW-0472">Membrane</keyword>
<evidence type="ECO:0000313" key="2">
    <source>
        <dbReference type="EMBL" id="QNU68427.1"/>
    </source>
</evidence>
<keyword evidence="3" id="KW-1185">Reference proteome</keyword>
<keyword evidence="1" id="KW-1133">Transmembrane helix</keyword>
<proteinExistence type="predicted"/>
<dbReference type="InterPro" id="IPR012652">
    <property type="entry name" value="ThiW"/>
</dbReference>
<organism evidence="2 3">
    <name type="scientific">Ruminiclostridium herbifermentans</name>
    <dbReference type="NCBI Taxonomy" id="2488810"/>
    <lineage>
        <taxon>Bacteria</taxon>
        <taxon>Bacillati</taxon>
        <taxon>Bacillota</taxon>
        <taxon>Clostridia</taxon>
        <taxon>Eubacteriales</taxon>
        <taxon>Oscillospiraceae</taxon>
        <taxon>Ruminiclostridium</taxon>
    </lineage>
</organism>
<evidence type="ECO:0000313" key="3">
    <source>
        <dbReference type="Proteomes" id="UP000306409"/>
    </source>
</evidence>
<accession>A0A4V6YE68</accession>
<protein>
    <submittedName>
        <fullName evidence="2">Energy coupling factor transporter S component ThiW</fullName>
    </submittedName>
</protein>
<dbReference type="AlphaFoldDB" id="A0A4V6YE68"/>
<dbReference type="NCBIfam" id="TIGR02359">
    <property type="entry name" value="thiW"/>
    <property type="match status" value="1"/>
</dbReference>
<sequence>MKINVKMIALSGLLIAVAVVGSTFSFPVGIAKCAPVQHMVNVIAGVMLGPFYAVVVAFAASCIRVIAGTGTLLAFPGSMVGALLCGLLYRKIPKVMSAVIGEVIGTGLFGAILAYPVAAFILEREAALFGFVIPFSISSFGGAAITAILIFALKRRTSLESIANKL</sequence>
<feature type="transmembrane region" description="Helical" evidence="1">
    <location>
        <begin position="128"/>
        <end position="153"/>
    </location>
</feature>
<dbReference type="Proteomes" id="UP000306409">
    <property type="component" value="Chromosome"/>
</dbReference>
<dbReference type="EMBL" id="CP061336">
    <property type="protein sequence ID" value="QNU68427.1"/>
    <property type="molecule type" value="Genomic_DNA"/>
</dbReference>
<keyword evidence="1" id="KW-0812">Transmembrane</keyword>
<reference evidence="2 3" key="1">
    <citation type="submission" date="2020-09" db="EMBL/GenBank/DDBJ databases">
        <title>Characterization and genome sequencing of Ruminiclostridium sp. nov. MA18.</title>
        <authorList>
            <person name="Rettenmaier R."/>
            <person name="Kowollik M.-L."/>
            <person name="Liebl W."/>
            <person name="Zverlov V."/>
        </authorList>
    </citation>
    <scope>NUCLEOTIDE SEQUENCE [LARGE SCALE GENOMIC DNA]</scope>
    <source>
        <strain evidence="2 3">MA18</strain>
    </source>
</reference>
<feature type="transmembrane region" description="Helical" evidence="1">
    <location>
        <begin position="95"/>
        <end position="122"/>
    </location>
</feature>
<feature type="transmembrane region" description="Helical" evidence="1">
    <location>
        <begin position="49"/>
        <end position="75"/>
    </location>
</feature>